<evidence type="ECO:0000256" key="2">
    <source>
        <dbReference type="ARBA" id="ARBA00022518"/>
    </source>
</evidence>
<dbReference type="Gene3D" id="3.30.160.330">
    <property type="match status" value="1"/>
</dbReference>
<dbReference type="GO" id="GO:0003677">
    <property type="term" value="F:DNA binding"/>
    <property type="evidence" value="ECO:0007669"/>
    <property type="project" value="UniProtKB-UniRule"/>
</dbReference>
<dbReference type="EMBL" id="AM943939">
    <property type="protein sequence ID" value="CAQ16079.1"/>
    <property type="molecule type" value="Genomic_DNA"/>
</dbReference>
<evidence type="ECO:0000256" key="10">
    <source>
        <dbReference type="ARBA" id="ARBA00023015"/>
    </source>
</evidence>
<evidence type="ECO:0000256" key="16">
    <source>
        <dbReference type="ARBA" id="ARBA00023280"/>
    </source>
</evidence>
<dbReference type="EMBL" id="AM943949">
    <property type="protein sequence ID" value="CAQ16089.1"/>
    <property type="molecule type" value="Genomic_DNA"/>
</dbReference>
<dbReference type="PIRSF" id="PIRSF003407">
    <property type="entry name" value="Papvi_E7"/>
    <property type="match status" value="1"/>
</dbReference>
<dbReference type="EMBL" id="AM943938">
    <property type="protein sequence ID" value="CAQ16078.1"/>
    <property type="molecule type" value="Genomic_DNA"/>
</dbReference>
<dbReference type="EMBL" id="AM943942">
    <property type="protein sequence ID" value="CAQ16082.1"/>
    <property type="molecule type" value="Genomic_DNA"/>
</dbReference>
<name>B1GXE1_HPV38</name>
<dbReference type="EMBL" id="AM943958">
    <property type="protein sequence ID" value="CAQ16098.1"/>
    <property type="molecule type" value="Genomic_DNA"/>
</dbReference>
<dbReference type="EMBL" id="AM943946">
    <property type="protein sequence ID" value="CAQ16086.1"/>
    <property type="molecule type" value="Genomic_DNA"/>
</dbReference>
<dbReference type="Pfam" id="PF00527">
    <property type="entry name" value="E7"/>
    <property type="match status" value="1"/>
</dbReference>
<keyword evidence="9 18" id="KW-0862">Zinc</keyword>
<evidence type="ECO:0000313" key="38">
    <source>
        <dbReference type="EMBL" id="CAQ16095.1"/>
    </source>
</evidence>
<organism evidence="20">
    <name type="scientific">Human papillomavirus 38</name>
    <dbReference type="NCBI Taxonomy" id="37959"/>
    <lineage>
        <taxon>Viruses</taxon>
        <taxon>Monodnaviria</taxon>
        <taxon>Shotokuvirae</taxon>
        <taxon>Cossaviricota</taxon>
        <taxon>Papovaviricetes</taxon>
        <taxon>Zurhausenvirales</taxon>
        <taxon>Papillomaviridae</taxon>
        <taxon>Firstpapillomavirinae</taxon>
        <taxon>Betapapillomavirus</taxon>
        <taxon>Betapapillomavirus 2</taxon>
    </lineage>
</organism>
<dbReference type="EMBL" id="AM943961">
    <property type="protein sequence ID" value="CAQ16101.1"/>
    <property type="molecule type" value="Genomic_DNA"/>
</dbReference>
<dbReference type="EMBL" id="MK620839">
    <property type="protein sequence ID" value="QCQ84421.1"/>
    <property type="molecule type" value="Genomic_DNA"/>
</dbReference>
<keyword evidence="12 18" id="KW-0010">Activator</keyword>
<comment type="similarity">
    <text evidence="18 19">Belongs to the papillomaviridae E7 protein family.</text>
</comment>
<keyword evidence="14 18" id="KW-1035">Host cytoplasm</keyword>
<evidence type="ECO:0000256" key="9">
    <source>
        <dbReference type="ARBA" id="ARBA00022833"/>
    </source>
</evidence>
<dbReference type="EMBL" id="AM943963">
    <property type="protein sequence ID" value="CAQ16103.1"/>
    <property type="molecule type" value="Genomic_DNA"/>
</dbReference>
<evidence type="ECO:0000313" key="20">
    <source>
        <dbReference type="EMBL" id="CAQ16077.1"/>
    </source>
</evidence>
<dbReference type="EMBL" id="AM943975">
    <property type="protein sequence ID" value="CAQ16115.1"/>
    <property type="molecule type" value="Genomic_DNA"/>
</dbReference>
<dbReference type="InterPro" id="IPR000148">
    <property type="entry name" value="Papilloma_E7"/>
</dbReference>
<gene>
    <name evidence="18 20" type="primary">E7</name>
</gene>
<dbReference type="EMBL" id="AM943943">
    <property type="protein sequence ID" value="CAQ16083.1"/>
    <property type="molecule type" value="Genomic_DNA"/>
</dbReference>
<evidence type="ECO:0000313" key="34">
    <source>
        <dbReference type="EMBL" id="CAQ16091.1"/>
    </source>
</evidence>
<keyword evidence="7 18" id="KW-0863">Zinc-finger</keyword>
<evidence type="ECO:0000313" key="46">
    <source>
        <dbReference type="EMBL" id="CAQ16104.1"/>
    </source>
</evidence>
<dbReference type="EMBL" id="AM943973">
    <property type="protein sequence ID" value="CAQ16113.1"/>
    <property type="molecule type" value="Genomic_DNA"/>
</dbReference>
<keyword evidence="11 18" id="KW-0238">DNA-binding</keyword>
<evidence type="ECO:0000313" key="27">
    <source>
        <dbReference type="EMBL" id="CAQ16084.1"/>
    </source>
</evidence>
<evidence type="ECO:0000256" key="4">
    <source>
        <dbReference type="ARBA" id="ARBA00022581"/>
    </source>
</evidence>
<dbReference type="SUPFAM" id="SSF161234">
    <property type="entry name" value="E7 C-terminal domain-like"/>
    <property type="match status" value="1"/>
</dbReference>
<evidence type="ECO:0000256" key="11">
    <source>
        <dbReference type="ARBA" id="ARBA00023125"/>
    </source>
</evidence>
<evidence type="ECO:0000256" key="19">
    <source>
        <dbReference type="PIRNR" id="PIRNR003407"/>
    </source>
</evidence>
<evidence type="ECO:0000313" key="51">
    <source>
        <dbReference type="EMBL" id="CAQ16112.1"/>
    </source>
</evidence>
<reference evidence="20" key="1">
    <citation type="journal article" date="2009" name="J. Med. Virol.">
        <title>Genomic diversity of human papillomavirus (HPV) genotype 38.</title>
        <authorList>
            <person name="Kocjan B.J."/>
            <person name="Seme K."/>
            <person name="Cimerman M."/>
            <person name="Kovanda A."/>
            <person name="Potocnik M."/>
            <person name="Poljak M."/>
        </authorList>
    </citation>
    <scope>NUCLEOTIDE SEQUENCE</scope>
    <source>
        <strain evidence="32">SI104</strain>
        <strain evidence="30">SI116</strain>
        <strain evidence="28">SI140</strain>
        <strain evidence="48">SI158</strain>
        <strain evidence="39">SI171</strain>
        <strain evidence="40">SI172</strain>
        <strain evidence="45">SI197</strain>
        <strain evidence="46">SI199</strain>
        <strain evidence="38">SI20</strain>
        <strain evidence="49">SI219</strain>
        <strain evidence="41">SI222</strain>
        <strain evidence="42">SI225</strain>
        <strain evidence="20">SI27</strain>
        <strain evidence="23">SI287</strain>
        <strain evidence="21">SI29</strain>
        <strain evidence="26">SI3</strain>
        <strain evidence="22">SI30</strain>
        <strain evidence="35">SI309</strain>
        <strain evidence="24">SI330</strain>
        <strain evidence="47">SI34</strain>
        <strain evidence="31">SI363</strain>
        <strain evidence="25">SI370</strain>
        <strain evidence="33">SI372</strain>
        <strain evidence="36">SI373</strain>
        <strain evidence="34">SI375</strain>
        <strain evidence="43">SI42</strain>
        <strain evidence="44">SI43</strain>
        <strain evidence="27">SI5</strain>
        <strain evidence="50">SI52</strain>
        <strain evidence="51">SI54</strain>
        <strain evidence="52">SI55</strain>
        <strain evidence="37">SI6</strain>
        <strain evidence="29">SI85</strain>
        <strain evidence="53">SI9</strain>
    </source>
</reference>
<evidence type="ECO:0000313" key="41">
    <source>
        <dbReference type="EMBL" id="CAQ16099.1"/>
    </source>
</evidence>
<comment type="caution">
    <text evidence="18">Lacks conserved residue(s) required for the propagation of feature annotation.</text>
</comment>
<evidence type="ECO:0000256" key="12">
    <source>
        <dbReference type="ARBA" id="ARBA00023159"/>
    </source>
</evidence>
<dbReference type="EMBL" id="AM943944">
    <property type="protein sequence ID" value="CAQ16084.1"/>
    <property type="molecule type" value="Genomic_DNA"/>
</dbReference>
<dbReference type="EMBL" id="AM943969">
    <property type="protein sequence ID" value="CAQ16109.1"/>
    <property type="molecule type" value="Genomic_DNA"/>
</dbReference>
<dbReference type="EMBL" id="AM943959">
    <property type="protein sequence ID" value="CAQ16099.1"/>
    <property type="molecule type" value="Genomic_DNA"/>
</dbReference>
<feature type="short sequence motif" description="Nuclear export signal" evidence="18">
    <location>
        <begin position="73"/>
        <end position="81"/>
    </location>
</feature>
<evidence type="ECO:0000313" key="33">
    <source>
        <dbReference type="EMBL" id="CAQ16090.1"/>
    </source>
</evidence>
<comment type="subunit">
    <text evidence="18">Homodimer. Homooligomer. Interacts with host RB1; this interaction induces dissociation of RB1-E2F1 complex thereby disrupting RB1 activity. Interacts with host EP300; this interaction represses EP300 transcriptional activity. Interacts with protein E2; this interaction inhibits E7 oncogenic activity. Interacts with host TMEM173/STING; this interaction impairs the ability of TMEM173/STING to sense cytosolic DNA and promote the production of type I interferon (IFN-alpha and IFN-beta).</text>
</comment>
<evidence type="ECO:0000313" key="44">
    <source>
        <dbReference type="EMBL" id="CAQ16102.1"/>
    </source>
</evidence>
<evidence type="ECO:0000313" key="43">
    <source>
        <dbReference type="EMBL" id="CAQ16101.1"/>
    </source>
</evidence>
<dbReference type="EMBL" id="AM943970">
    <property type="protein sequence ID" value="CAQ16110.1"/>
    <property type="molecule type" value="Genomic_DNA"/>
</dbReference>
<evidence type="ECO:0000313" key="54">
    <source>
        <dbReference type="EMBL" id="QCQ84421.1"/>
    </source>
</evidence>
<reference evidence="54" key="2">
    <citation type="submission" date="2019-03" db="EMBL/GenBank/DDBJ databases">
        <title>Nasal virome of children in isolated Colombian villages.</title>
        <authorList>
            <person name="Altan E."/>
            <person name="Delwart E."/>
        </authorList>
    </citation>
    <scope>NUCLEOTIDE SEQUENCE</scope>
    <source>
        <strain evidence="54">HPV38/S34-CNI/CO/2018</strain>
    </source>
</reference>
<dbReference type="EMBL" id="AM943960">
    <property type="protein sequence ID" value="CAQ16100.1"/>
    <property type="molecule type" value="Genomic_DNA"/>
</dbReference>
<evidence type="ECO:0000313" key="40">
    <source>
        <dbReference type="EMBL" id="CAQ16098.1"/>
    </source>
</evidence>
<evidence type="ECO:0000313" key="24">
    <source>
        <dbReference type="EMBL" id="CAQ16081.1"/>
    </source>
</evidence>
<dbReference type="EMBL" id="AM943940">
    <property type="protein sequence ID" value="CAQ16080.1"/>
    <property type="molecule type" value="Genomic_DNA"/>
</dbReference>
<dbReference type="EMBL" id="AM943948">
    <property type="protein sequence ID" value="CAQ16088.1"/>
    <property type="molecule type" value="Genomic_DNA"/>
</dbReference>
<keyword evidence="5 18" id="KW-1090">Inhibition of host innate immune response by virus</keyword>
<dbReference type="GO" id="GO:0019904">
    <property type="term" value="F:protein domain specific binding"/>
    <property type="evidence" value="ECO:0007669"/>
    <property type="project" value="UniProtKB-UniRule"/>
</dbReference>
<keyword evidence="1 18" id="KW-1121">Modulation of host cell cycle by virus</keyword>
<evidence type="ECO:0000313" key="42">
    <source>
        <dbReference type="EMBL" id="CAQ16100.1"/>
    </source>
</evidence>
<dbReference type="EMBL" id="AM943968">
    <property type="protein sequence ID" value="CAQ16108.1"/>
    <property type="molecule type" value="Genomic_DNA"/>
</dbReference>
<evidence type="ECO:0000313" key="23">
    <source>
        <dbReference type="EMBL" id="CAQ16080.1"/>
    </source>
</evidence>
<dbReference type="EMBL" id="AM943955">
    <property type="protein sequence ID" value="CAQ16095.1"/>
    <property type="molecule type" value="Genomic_DNA"/>
</dbReference>
<keyword evidence="15" id="KW-0922">Interferon antiviral system evasion</keyword>
<comment type="subcellular location">
    <subcellularLocation>
        <location evidence="18">Host cytoplasm</location>
    </subcellularLocation>
    <subcellularLocation>
        <location evidence="18">Host nucleus</location>
    </subcellularLocation>
    <text evidence="18">Predominantly found in the host nucleus.</text>
</comment>
<sequence>MIGKQATLRDIVLEELVQPIDLHCHEELPDLPEDIEASVVEEEPAYTPYKIIVLCGGCEVRLKLYVWATDAGIRNLQDCLLGDVRLLCPTCREDIRNGGR</sequence>
<evidence type="ECO:0000313" key="39">
    <source>
        <dbReference type="EMBL" id="CAQ16097.1"/>
    </source>
</evidence>
<dbReference type="EMBL" id="AM943964">
    <property type="protein sequence ID" value="CAQ16104.1"/>
    <property type="molecule type" value="Genomic_DNA"/>
</dbReference>
<evidence type="ECO:0000256" key="14">
    <source>
        <dbReference type="ARBA" id="ARBA00023200"/>
    </source>
</evidence>
<dbReference type="EMBL" id="AM943945">
    <property type="protein sequence ID" value="CAQ16085.1"/>
    <property type="molecule type" value="Genomic_DNA"/>
</dbReference>
<evidence type="ECO:0000313" key="53">
    <source>
        <dbReference type="EMBL" id="CAQ16115.1"/>
    </source>
</evidence>
<protein>
    <recommendedName>
        <fullName evidence="18 19">Protein E7</fullName>
    </recommendedName>
</protein>
<evidence type="ECO:0000256" key="13">
    <source>
        <dbReference type="ARBA" id="ARBA00023163"/>
    </source>
</evidence>
<evidence type="ECO:0000313" key="45">
    <source>
        <dbReference type="EMBL" id="CAQ16103.1"/>
    </source>
</evidence>
<evidence type="ECO:0000256" key="18">
    <source>
        <dbReference type="HAMAP-Rule" id="MF_04004"/>
    </source>
</evidence>
<evidence type="ECO:0000313" key="26">
    <source>
        <dbReference type="EMBL" id="CAQ16083.1"/>
    </source>
</evidence>
<dbReference type="EMBL" id="AM943951">
    <property type="protein sequence ID" value="CAQ16091.1"/>
    <property type="molecule type" value="Genomic_DNA"/>
</dbReference>
<feature type="short sequence motif" description="LXCXE motif; interaction with host RB1 and TMEM173/STING" evidence="18">
    <location>
        <begin position="22"/>
        <end position="26"/>
    </location>
</feature>
<evidence type="ECO:0000256" key="17">
    <source>
        <dbReference type="ARBA" id="ARBA00023309"/>
    </source>
</evidence>
<dbReference type="GO" id="GO:0006351">
    <property type="term" value="P:DNA-templated transcription"/>
    <property type="evidence" value="ECO:0007669"/>
    <property type="project" value="UniProtKB-UniRule"/>
</dbReference>
<evidence type="ECO:0000313" key="31">
    <source>
        <dbReference type="EMBL" id="CAQ16088.1"/>
    </source>
</evidence>
<dbReference type="EMBL" id="AM943971">
    <property type="protein sequence ID" value="CAQ16111.1"/>
    <property type="molecule type" value="Genomic_DNA"/>
</dbReference>
<dbReference type="EMBL" id="AM943937">
    <property type="protein sequence ID" value="CAQ16077.1"/>
    <property type="molecule type" value="Genomic_DNA"/>
</dbReference>
<evidence type="ECO:0000313" key="32">
    <source>
        <dbReference type="EMBL" id="CAQ16089.1"/>
    </source>
</evidence>
<dbReference type="HAMAP" id="MF_04004">
    <property type="entry name" value="PPV_E7"/>
    <property type="match status" value="1"/>
</dbReference>
<evidence type="ECO:0000313" key="29">
    <source>
        <dbReference type="EMBL" id="CAQ16086.1"/>
    </source>
</evidence>
<evidence type="ECO:0000256" key="8">
    <source>
        <dbReference type="ARBA" id="ARBA00022830"/>
    </source>
</evidence>
<evidence type="ECO:0000313" key="52">
    <source>
        <dbReference type="EMBL" id="CAQ16113.1"/>
    </source>
</evidence>
<evidence type="ECO:0000256" key="1">
    <source>
        <dbReference type="ARBA" id="ARBA00022504"/>
    </source>
</evidence>
<dbReference type="EMBL" id="AM943962">
    <property type="protein sequence ID" value="CAQ16102.1"/>
    <property type="molecule type" value="Genomic_DNA"/>
</dbReference>
<accession>B1GXE1</accession>
<keyword evidence="2 18" id="KW-0244">Early protein</keyword>
<dbReference type="SMR" id="B1GXE1"/>
<keyword evidence="17 18" id="KW-1078">G1/S host cell cycle checkpoint dysregulation by virus</keyword>
<dbReference type="EMBL" id="AM943947">
    <property type="protein sequence ID" value="CAQ16087.1"/>
    <property type="molecule type" value="Genomic_DNA"/>
</dbReference>
<evidence type="ECO:0000313" key="30">
    <source>
        <dbReference type="EMBL" id="CAQ16087.1"/>
    </source>
</evidence>
<dbReference type="GO" id="GO:0003700">
    <property type="term" value="F:DNA-binding transcription factor activity"/>
    <property type="evidence" value="ECO:0007669"/>
    <property type="project" value="UniProtKB-UniRule"/>
</dbReference>
<evidence type="ECO:0000313" key="21">
    <source>
        <dbReference type="EMBL" id="CAQ16078.1"/>
    </source>
</evidence>
<dbReference type="GO" id="GO:0052170">
    <property type="term" value="P:symbiont-mediated suppression of host innate immune response"/>
    <property type="evidence" value="ECO:0007669"/>
    <property type="project" value="UniProtKB-KW"/>
</dbReference>
<evidence type="ECO:0000256" key="6">
    <source>
        <dbReference type="ARBA" id="ARBA00022723"/>
    </source>
</evidence>
<evidence type="ECO:0000313" key="47">
    <source>
        <dbReference type="EMBL" id="CAQ16108.1"/>
    </source>
</evidence>
<dbReference type="GO" id="GO:0039645">
    <property type="term" value="P:symbiont-mediated perturbation of host cell cycle G1/S transition checkpoint"/>
    <property type="evidence" value="ECO:0007669"/>
    <property type="project" value="UniProtKB-UniRule"/>
</dbReference>
<feature type="zinc finger region" evidence="18">
    <location>
        <begin position="55"/>
        <end position="91"/>
    </location>
</feature>
<keyword evidence="16 18" id="KW-0899">Viral immunoevasion</keyword>
<dbReference type="EMBL" id="AM943952">
    <property type="protein sequence ID" value="CAQ16092.1"/>
    <property type="molecule type" value="Genomic_DNA"/>
</dbReference>
<keyword evidence="6 18" id="KW-0479">Metal-binding</keyword>
<dbReference type="EMBL" id="AM943950">
    <property type="protein sequence ID" value="CAQ16090.1"/>
    <property type="molecule type" value="Genomic_DNA"/>
</dbReference>
<evidence type="ECO:0000313" key="22">
    <source>
        <dbReference type="EMBL" id="CAQ16079.1"/>
    </source>
</evidence>
<dbReference type="GO" id="GO:0039502">
    <property type="term" value="P:symbiont-mediated suppression of host type I interferon-mediated signaling pathway"/>
    <property type="evidence" value="ECO:0007669"/>
    <property type="project" value="UniProtKB-UniRule"/>
</dbReference>
<dbReference type="EMBL" id="AM943954">
    <property type="protein sequence ID" value="CAQ16094.1"/>
    <property type="molecule type" value="Genomic_DNA"/>
</dbReference>
<keyword evidence="3 18" id="KW-1048">Host nucleus</keyword>
<dbReference type="GO" id="GO:0008270">
    <property type="term" value="F:zinc ion binding"/>
    <property type="evidence" value="ECO:0007669"/>
    <property type="project" value="UniProtKB-KW"/>
</dbReference>
<evidence type="ECO:0000313" key="37">
    <source>
        <dbReference type="EMBL" id="CAQ16094.1"/>
    </source>
</evidence>
<comment type="PTM">
    <text evidence="18">Highly phosphorylated.</text>
</comment>
<keyword evidence="4 18" id="KW-0945">Host-virus interaction</keyword>
<evidence type="ECO:0000313" key="48">
    <source>
        <dbReference type="EMBL" id="CAQ16109.1"/>
    </source>
</evidence>
<evidence type="ECO:0000313" key="25">
    <source>
        <dbReference type="EMBL" id="CAQ16082.1"/>
    </source>
</evidence>
<evidence type="ECO:0000313" key="36">
    <source>
        <dbReference type="EMBL" id="CAQ16093.1"/>
    </source>
</evidence>
<evidence type="ECO:0000313" key="50">
    <source>
        <dbReference type="EMBL" id="CAQ16111.1"/>
    </source>
</evidence>
<keyword evidence="13 18" id="KW-0804">Transcription</keyword>
<dbReference type="EMBL" id="AM943941">
    <property type="protein sequence ID" value="CAQ16081.1"/>
    <property type="molecule type" value="Genomic_DNA"/>
</dbReference>
<evidence type="ECO:0000256" key="7">
    <source>
        <dbReference type="ARBA" id="ARBA00022771"/>
    </source>
</evidence>
<dbReference type="EMBL" id="AM943957">
    <property type="protein sequence ID" value="CAQ16097.1"/>
    <property type="molecule type" value="Genomic_DNA"/>
</dbReference>
<evidence type="ECO:0000313" key="35">
    <source>
        <dbReference type="EMBL" id="CAQ16092.1"/>
    </source>
</evidence>
<comment type="function">
    <text evidence="19">E7 protein has both transforming and trans-activating activities.</text>
</comment>
<comment type="function">
    <text evidence="18">Plays a role in viral genome replication by driving entry of quiescent cells into the cell cycle. Stimulation of progression from G1 to S phase allows the virus to efficiently use the cellular DNA replicating machinery to achieve viral genome replication. E7 protein has both transforming and trans-activating activities. Induces the disassembly of the E2F1 transcription factor from RB1, with subsequent transcriptional activation of E2F1-regulated S-phase genes. Interferes with host histone deacetylation mediated by HDAC1 and HDAC2, leading to transcription activation. Plays also a role in the inhibition of both antiviral and antiproliferative functions of host interferon alpha. Interaction with host TMEM173/STING impairs the ability of TMEM173/STING to sense cytosolic DNA and promote the production of type I interferon (IFN-alpha and IFN-beta).</text>
</comment>
<evidence type="ECO:0000313" key="49">
    <source>
        <dbReference type="EMBL" id="CAQ16110.1"/>
    </source>
</evidence>
<keyword evidence="8 18" id="KW-1114">Inhibition of host interferon signaling pathway by virus</keyword>
<dbReference type="EMBL" id="AM943972">
    <property type="protein sequence ID" value="CAQ16112.1"/>
    <property type="molecule type" value="Genomic_DNA"/>
</dbReference>
<proteinExistence type="inferred from homology"/>
<evidence type="ECO:0000256" key="5">
    <source>
        <dbReference type="ARBA" id="ARBA00022632"/>
    </source>
</evidence>
<comment type="domain">
    <text evidence="18">The E7 terminal domain is an intrinsically disordered domain, whose flexibility and conformational transitions confer target adaptability to the oncoprotein. It allows adaptation to a variety of protein targets and exposes the PEST degradation sequence that regulates its turnover in the cell.</text>
</comment>
<dbReference type="GO" id="GO:0030430">
    <property type="term" value="C:host cell cytoplasm"/>
    <property type="evidence" value="ECO:0007669"/>
    <property type="project" value="UniProtKB-SubCell"/>
</dbReference>
<evidence type="ECO:0000256" key="3">
    <source>
        <dbReference type="ARBA" id="ARBA00022562"/>
    </source>
</evidence>
<evidence type="ECO:0000256" key="15">
    <source>
        <dbReference type="ARBA" id="ARBA00023258"/>
    </source>
</evidence>
<dbReference type="EMBL" id="AM943953">
    <property type="protein sequence ID" value="CAQ16093.1"/>
    <property type="molecule type" value="Genomic_DNA"/>
</dbReference>
<dbReference type="GO" id="GO:0042025">
    <property type="term" value="C:host cell nucleus"/>
    <property type="evidence" value="ECO:0007669"/>
    <property type="project" value="UniProtKB-SubCell"/>
</dbReference>
<keyword evidence="10 18" id="KW-0805">Transcription regulation</keyword>
<evidence type="ECO:0000313" key="28">
    <source>
        <dbReference type="EMBL" id="CAQ16085.1"/>
    </source>
</evidence>
<organismHost>
    <name type="scientific">Homo sapiens</name>
    <name type="common">Human</name>
    <dbReference type="NCBI Taxonomy" id="9606"/>
</organismHost>